<evidence type="ECO:0000313" key="5">
    <source>
        <dbReference type="Proteomes" id="UP000424527"/>
    </source>
</evidence>
<organism evidence="4 5">
    <name type="scientific">Larimichthys crocea</name>
    <name type="common">Large yellow croaker</name>
    <name type="synonym">Pseudosciaena crocea</name>
    <dbReference type="NCBI Taxonomy" id="215358"/>
    <lineage>
        <taxon>Eukaryota</taxon>
        <taxon>Metazoa</taxon>
        <taxon>Chordata</taxon>
        <taxon>Craniata</taxon>
        <taxon>Vertebrata</taxon>
        <taxon>Euteleostomi</taxon>
        <taxon>Actinopterygii</taxon>
        <taxon>Neopterygii</taxon>
        <taxon>Teleostei</taxon>
        <taxon>Neoteleostei</taxon>
        <taxon>Acanthomorphata</taxon>
        <taxon>Eupercaria</taxon>
        <taxon>Sciaenidae</taxon>
        <taxon>Larimichthys</taxon>
    </lineage>
</organism>
<dbReference type="Pfam" id="PF07686">
    <property type="entry name" value="V-set"/>
    <property type="match status" value="1"/>
</dbReference>
<comment type="caution">
    <text evidence="4">The sequence shown here is derived from an EMBL/GenBank/DDBJ whole genome shotgun (WGS) entry which is preliminary data.</text>
</comment>
<reference evidence="4 5" key="1">
    <citation type="submission" date="2019-07" db="EMBL/GenBank/DDBJ databases">
        <title>Chromosome genome assembly for large yellow croaker.</title>
        <authorList>
            <person name="Xiao S."/>
        </authorList>
    </citation>
    <scope>NUCLEOTIDE SEQUENCE [LARGE SCALE GENOMIC DNA]</scope>
    <source>
        <strain evidence="4">JMULYC20181020</strain>
        <tissue evidence="4">Muscle</tissue>
    </source>
</reference>
<name>A0A6G0HJT5_LARCR</name>
<evidence type="ECO:0000313" key="4">
    <source>
        <dbReference type="EMBL" id="KAE8279291.1"/>
    </source>
</evidence>
<dbReference type="Proteomes" id="UP000424527">
    <property type="component" value="Unassembled WGS sequence"/>
</dbReference>
<dbReference type="SUPFAM" id="SSF48726">
    <property type="entry name" value="Immunoglobulin"/>
    <property type="match status" value="1"/>
</dbReference>
<feature type="chain" id="PRO_5026123141" description="Ig-like domain-containing protein" evidence="2">
    <location>
        <begin position="19"/>
        <end position="263"/>
    </location>
</feature>
<dbReference type="InterPro" id="IPR036179">
    <property type="entry name" value="Ig-like_dom_sf"/>
</dbReference>
<feature type="domain" description="Ig-like" evidence="3">
    <location>
        <begin position="125"/>
        <end position="210"/>
    </location>
</feature>
<dbReference type="EMBL" id="REGW02000023">
    <property type="protein sequence ID" value="KAE8279291.1"/>
    <property type="molecule type" value="Genomic_DNA"/>
</dbReference>
<feature type="transmembrane region" description="Helical" evidence="1">
    <location>
        <begin position="222"/>
        <end position="242"/>
    </location>
</feature>
<keyword evidence="1" id="KW-1133">Transmembrane helix</keyword>
<evidence type="ECO:0000259" key="3">
    <source>
        <dbReference type="PROSITE" id="PS50835"/>
    </source>
</evidence>
<keyword evidence="1" id="KW-0472">Membrane</keyword>
<evidence type="ECO:0000256" key="2">
    <source>
        <dbReference type="SAM" id="SignalP"/>
    </source>
</evidence>
<dbReference type="Gene3D" id="2.60.40.10">
    <property type="entry name" value="Immunoglobulins"/>
    <property type="match status" value="1"/>
</dbReference>
<dbReference type="InterPro" id="IPR013106">
    <property type="entry name" value="Ig_V-set"/>
</dbReference>
<dbReference type="PROSITE" id="PS50835">
    <property type="entry name" value="IG_LIKE"/>
    <property type="match status" value="1"/>
</dbReference>
<dbReference type="AlphaFoldDB" id="A0A6G0HJT5"/>
<sequence>MKLQSLVITFIQVAVVESITDVFGYHGGNVTLPSGASSSWNLTKIEWSIYRNNTWIATYQRKKINVDRLHSYKGRLHLDTSSGDLTIRNLKVTDATEYSVDLIDDKGRDSSNKIRLNLRKKLQKPTIQIVNSNSENGECWVKLNCSSADEGVNLTWTWHSEIFNRTSSIPGSDGSFMLRFTSTSTRQKQVTFTCSSTKDNDSASADYTLTCEDPSPPKPTPAWLVLFIGVFLGVLITLVVIYRDKIKTGCIQAKETVLKGSVI</sequence>
<keyword evidence="5" id="KW-1185">Reference proteome</keyword>
<dbReference type="PANTHER" id="PTHR21063">
    <property type="entry name" value="LFA-3"/>
    <property type="match status" value="1"/>
</dbReference>
<dbReference type="InterPro" id="IPR007110">
    <property type="entry name" value="Ig-like_dom"/>
</dbReference>
<evidence type="ECO:0000256" key="1">
    <source>
        <dbReference type="SAM" id="Phobius"/>
    </source>
</evidence>
<protein>
    <recommendedName>
        <fullName evidence="3">Ig-like domain-containing protein</fullName>
    </recommendedName>
</protein>
<gene>
    <name evidence="4" type="ORF">D5F01_LYC22877</name>
</gene>
<keyword evidence="1" id="KW-0812">Transmembrane</keyword>
<proteinExistence type="predicted"/>
<accession>A0A6G0HJT5</accession>
<feature type="signal peptide" evidence="2">
    <location>
        <begin position="1"/>
        <end position="18"/>
    </location>
</feature>
<dbReference type="InterPro" id="IPR013783">
    <property type="entry name" value="Ig-like_fold"/>
</dbReference>
<dbReference type="PANTHER" id="PTHR21063:SF4">
    <property type="entry name" value="CD48 ANTIGEN-RELATED"/>
    <property type="match status" value="1"/>
</dbReference>
<keyword evidence="2" id="KW-0732">Signal</keyword>